<keyword evidence="3" id="KW-1185">Reference proteome</keyword>
<feature type="signal peptide" evidence="1">
    <location>
        <begin position="1"/>
        <end position="18"/>
    </location>
</feature>
<proteinExistence type="predicted"/>
<evidence type="ECO:0000313" key="2">
    <source>
        <dbReference type="EMBL" id="CAB4319860.1"/>
    </source>
</evidence>
<dbReference type="AlphaFoldDB" id="A0A6J5Y142"/>
<dbReference type="EMBL" id="CAEKKB010000008">
    <property type="protein sequence ID" value="CAB4319860.1"/>
    <property type="molecule type" value="Genomic_DNA"/>
</dbReference>
<reference evidence="3" key="1">
    <citation type="journal article" date="2020" name="Genome Biol.">
        <title>Gamete binning: chromosome-level and haplotype-resolved genome assembly enabled by high-throughput single-cell sequencing of gamete genomes.</title>
        <authorList>
            <person name="Campoy J.A."/>
            <person name="Sun H."/>
            <person name="Goel M."/>
            <person name="Jiao W.-B."/>
            <person name="Folz-Donahue K."/>
            <person name="Wang N."/>
            <person name="Rubio M."/>
            <person name="Liu C."/>
            <person name="Kukat C."/>
            <person name="Ruiz D."/>
            <person name="Huettel B."/>
            <person name="Schneeberger K."/>
        </authorList>
    </citation>
    <scope>NUCLEOTIDE SEQUENCE [LARGE SCALE GENOMIC DNA]</scope>
    <source>
        <strain evidence="3">cv. Rojo Pasion</strain>
    </source>
</reference>
<keyword evidence="1" id="KW-0732">Signal</keyword>
<sequence length="34" mass="3848">MFYLFFSHFLFTCRSLQGIPEAVSESDQRGGCAC</sequence>
<evidence type="ECO:0000313" key="3">
    <source>
        <dbReference type="Proteomes" id="UP000507245"/>
    </source>
</evidence>
<dbReference type="Proteomes" id="UP000507245">
    <property type="component" value="Unassembled WGS sequence"/>
</dbReference>
<accession>A0A6J5Y142</accession>
<gene>
    <name evidence="2" type="ORF">ORAREDHAP_LOCUS47612</name>
</gene>
<name>A0A6J5Y142_PRUAR</name>
<protein>
    <submittedName>
        <fullName evidence="2">Uncharacterized protein</fullName>
    </submittedName>
</protein>
<feature type="chain" id="PRO_5026768650" evidence="1">
    <location>
        <begin position="19"/>
        <end position="34"/>
    </location>
</feature>
<organism evidence="2 3">
    <name type="scientific">Prunus armeniaca</name>
    <name type="common">Apricot</name>
    <name type="synonym">Armeniaca vulgaris</name>
    <dbReference type="NCBI Taxonomy" id="36596"/>
    <lineage>
        <taxon>Eukaryota</taxon>
        <taxon>Viridiplantae</taxon>
        <taxon>Streptophyta</taxon>
        <taxon>Embryophyta</taxon>
        <taxon>Tracheophyta</taxon>
        <taxon>Spermatophyta</taxon>
        <taxon>Magnoliopsida</taxon>
        <taxon>eudicotyledons</taxon>
        <taxon>Gunneridae</taxon>
        <taxon>Pentapetalae</taxon>
        <taxon>rosids</taxon>
        <taxon>fabids</taxon>
        <taxon>Rosales</taxon>
        <taxon>Rosaceae</taxon>
        <taxon>Amygdaloideae</taxon>
        <taxon>Amygdaleae</taxon>
        <taxon>Prunus</taxon>
    </lineage>
</organism>
<evidence type="ECO:0000256" key="1">
    <source>
        <dbReference type="SAM" id="SignalP"/>
    </source>
</evidence>